<feature type="binding site" evidence="3">
    <location>
        <position position="163"/>
    </location>
    <ligand>
        <name>Fe cation</name>
        <dbReference type="ChEBI" id="CHEBI:24875"/>
    </ligand>
</feature>
<dbReference type="CDD" id="cd00657">
    <property type="entry name" value="Ferritin_like"/>
    <property type="match status" value="1"/>
</dbReference>
<proteinExistence type="predicted"/>
<feature type="binding site" evidence="3">
    <location>
        <position position="48"/>
    </location>
    <ligand>
        <name>Fe cation</name>
        <dbReference type="ChEBI" id="CHEBI:24875"/>
    </ligand>
</feature>
<evidence type="ECO:0000256" key="2">
    <source>
        <dbReference type="ARBA" id="ARBA00023004"/>
    </source>
</evidence>
<dbReference type="GO" id="GO:0008199">
    <property type="term" value="F:ferric iron binding"/>
    <property type="evidence" value="ECO:0007669"/>
    <property type="project" value="InterPro"/>
</dbReference>
<evidence type="ECO:0000256" key="1">
    <source>
        <dbReference type="ARBA" id="ARBA00022434"/>
    </source>
</evidence>
<dbReference type="PANTHER" id="PTHR30295:SF1">
    <property type="entry name" value="DNA PROTECTION DURING STARVATION PROTEIN"/>
    <property type="match status" value="1"/>
</dbReference>
<dbReference type="EMBL" id="FPBH01000024">
    <property type="protein sequence ID" value="SFU23967.1"/>
    <property type="molecule type" value="Genomic_DNA"/>
</dbReference>
<dbReference type="GO" id="GO:0005829">
    <property type="term" value="C:cytosol"/>
    <property type="evidence" value="ECO:0007669"/>
    <property type="project" value="TreeGrafter"/>
</dbReference>
<dbReference type="PANTHER" id="PTHR30295">
    <property type="entry name" value="BACTERIOFERRITIN"/>
    <property type="match status" value="1"/>
</dbReference>
<gene>
    <name evidence="5" type="ORF">SAMN05192563_102437</name>
</gene>
<evidence type="ECO:0000256" key="3">
    <source>
        <dbReference type="PIRSR" id="PIRSR018063-50"/>
    </source>
</evidence>
<sequence>MSQKLFVSDIETIRKRARDHIAEGAVTAGYRADRETVLKLLNDALATEIVCTLRYRRHHFMAKGIQSKSIADEFLQHSNEEQQHADQIAGRIVQLGGEPNFSPDGLLARSHAEYVEGQTLGDMIREDLVAERIAIDSYGEIVQYLADKDPTSRRMMENILAVEEEHADEMADLLEGMP</sequence>
<feature type="domain" description="Ferritin-like diiron" evidence="4">
    <location>
        <begin position="31"/>
        <end position="178"/>
    </location>
</feature>
<dbReference type="InterPro" id="IPR012347">
    <property type="entry name" value="Ferritin-like"/>
</dbReference>
<dbReference type="PROSITE" id="PS50905">
    <property type="entry name" value="FERRITIN_LIKE"/>
    <property type="match status" value="1"/>
</dbReference>
<dbReference type="GO" id="GO:0006879">
    <property type="term" value="P:intracellular iron ion homeostasis"/>
    <property type="evidence" value="ECO:0007669"/>
    <property type="project" value="UniProtKB-KW"/>
</dbReference>
<dbReference type="Gene3D" id="1.20.1260.10">
    <property type="match status" value="1"/>
</dbReference>
<dbReference type="PIRSF" id="PIRSF018063">
    <property type="entry name" value="Ferrtn_UCP018063"/>
    <property type="match status" value="1"/>
</dbReference>
<evidence type="ECO:0000313" key="6">
    <source>
        <dbReference type="Proteomes" id="UP000198844"/>
    </source>
</evidence>
<dbReference type="OrthoDB" id="4271929at2"/>
<keyword evidence="3" id="KW-0479">Metal-binding</keyword>
<dbReference type="GO" id="GO:0020037">
    <property type="term" value="F:heme binding"/>
    <property type="evidence" value="ECO:0007669"/>
    <property type="project" value="TreeGrafter"/>
</dbReference>
<dbReference type="AlphaFoldDB" id="A0A1I7EJ84"/>
<keyword evidence="2 3" id="KW-0408">Iron</keyword>
<feature type="binding site" evidence="3">
    <location>
        <position position="84"/>
    </location>
    <ligand>
        <name>Fe cation</name>
        <dbReference type="ChEBI" id="CHEBI:24875"/>
    </ligand>
</feature>
<dbReference type="InterPro" id="IPR009040">
    <property type="entry name" value="Ferritin-like_diiron"/>
</dbReference>
<dbReference type="Pfam" id="PF00210">
    <property type="entry name" value="Ferritin"/>
    <property type="match status" value="1"/>
</dbReference>
<feature type="binding site" evidence="3">
    <location>
        <position position="131"/>
    </location>
    <ligand>
        <name>Fe cation</name>
        <dbReference type="ChEBI" id="CHEBI:24875"/>
    </ligand>
</feature>
<name>A0A1I7EJ84_9BURK</name>
<reference evidence="5 6" key="1">
    <citation type="submission" date="2016-10" db="EMBL/GenBank/DDBJ databases">
        <authorList>
            <person name="de Groot N.N."/>
        </authorList>
    </citation>
    <scope>NUCLEOTIDE SEQUENCE [LARGE SCALE GENOMIC DNA]</scope>
    <source>
        <strain evidence="5 6">LMG 27731</strain>
    </source>
</reference>
<dbReference type="Proteomes" id="UP000198844">
    <property type="component" value="Unassembled WGS sequence"/>
</dbReference>
<evidence type="ECO:0000313" key="5">
    <source>
        <dbReference type="EMBL" id="SFU23967.1"/>
    </source>
</evidence>
<dbReference type="SUPFAM" id="SSF47240">
    <property type="entry name" value="Ferritin-like"/>
    <property type="match status" value="1"/>
</dbReference>
<feature type="binding site" evidence="3">
    <location>
        <position position="166"/>
    </location>
    <ligand>
        <name>Fe cation</name>
        <dbReference type="ChEBI" id="CHEBI:24875"/>
    </ligand>
</feature>
<accession>A0A1I7EJ84</accession>
<protein>
    <submittedName>
        <fullName evidence="5">Bacterioferritin</fullName>
    </submittedName>
</protein>
<dbReference type="RefSeq" id="WP_093642542.1">
    <property type="nucleotide sequence ID" value="NZ_FPBH01000024.1"/>
</dbReference>
<evidence type="ECO:0000259" key="4">
    <source>
        <dbReference type="PROSITE" id="PS50905"/>
    </source>
</evidence>
<dbReference type="InterPro" id="IPR014490">
    <property type="entry name" value="Dps-like"/>
</dbReference>
<keyword evidence="1" id="KW-0409">Iron storage</keyword>
<dbReference type="InterPro" id="IPR009078">
    <property type="entry name" value="Ferritin-like_SF"/>
</dbReference>
<organism evidence="5 6">
    <name type="scientific">Paraburkholderia aspalathi</name>
    <dbReference type="NCBI Taxonomy" id="1324617"/>
    <lineage>
        <taxon>Bacteria</taxon>
        <taxon>Pseudomonadati</taxon>
        <taxon>Pseudomonadota</taxon>
        <taxon>Betaproteobacteria</taxon>
        <taxon>Burkholderiales</taxon>
        <taxon>Burkholderiaceae</taxon>
        <taxon>Paraburkholderia</taxon>
    </lineage>
</organism>
<dbReference type="GO" id="GO:0004322">
    <property type="term" value="F:ferroxidase activity"/>
    <property type="evidence" value="ECO:0007669"/>
    <property type="project" value="TreeGrafter"/>
</dbReference>
<dbReference type="InterPro" id="IPR008331">
    <property type="entry name" value="Ferritin_DPS_dom"/>
</dbReference>